<dbReference type="FunFam" id="1.20.1580.10:FF:000002">
    <property type="entry name" value="UvrABC system protein A"/>
    <property type="match status" value="1"/>
</dbReference>
<evidence type="ECO:0000256" key="1">
    <source>
        <dbReference type="ARBA" id="ARBA00004496"/>
    </source>
</evidence>
<keyword evidence="11" id="KW-0267">Excision nuclease</keyword>
<dbReference type="InterPro" id="IPR041102">
    <property type="entry name" value="UvrA_inter"/>
</dbReference>
<keyword evidence="4" id="KW-0677">Repeat</keyword>
<reference evidence="19 20" key="1">
    <citation type="journal article" date="2016" name="Nat. Commun.">
        <title>Thousands of microbial genomes shed light on interconnected biogeochemical processes in an aquifer system.</title>
        <authorList>
            <person name="Anantharaman K."/>
            <person name="Brown C.T."/>
            <person name="Hug L.A."/>
            <person name="Sharon I."/>
            <person name="Castelle C.J."/>
            <person name="Probst A.J."/>
            <person name="Thomas B.C."/>
            <person name="Singh A."/>
            <person name="Wilkins M.J."/>
            <person name="Karaoz U."/>
            <person name="Brodie E.L."/>
            <person name="Williams K.H."/>
            <person name="Hubbard S.S."/>
            <person name="Banfield J.F."/>
        </authorList>
    </citation>
    <scope>NUCLEOTIDE SEQUENCE [LARGE SCALE GENOMIC DNA]</scope>
</reference>
<dbReference type="Pfam" id="PF17760">
    <property type="entry name" value="UvrA_inter"/>
    <property type="match status" value="1"/>
</dbReference>
<dbReference type="PANTHER" id="PTHR43152">
    <property type="entry name" value="UVRABC SYSTEM PROTEIN A"/>
    <property type="match status" value="1"/>
</dbReference>
<dbReference type="Gene3D" id="1.10.8.280">
    <property type="entry name" value="ABC transporter ATPase domain-like"/>
    <property type="match status" value="1"/>
</dbReference>
<dbReference type="GO" id="GO:0009432">
    <property type="term" value="P:SOS response"/>
    <property type="evidence" value="ECO:0007669"/>
    <property type="project" value="UniProtKB-KW"/>
</dbReference>
<evidence type="ECO:0000313" key="20">
    <source>
        <dbReference type="Proteomes" id="UP000177269"/>
    </source>
</evidence>
<keyword evidence="3" id="KW-0479">Metal-binding</keyword>
<dbReference type="Gene3D" id="3.30.190.20">
    <property type="match status" value="1"/>
</dbReference>
<dbReference type="InterPro" id="IPR017871">
    <property type="entry name" value="ABC_transporter-like_CS"/>
</dbReference>
<evidence type="ECO:0000256" key="6">
    <source>
        <dbReference type="ARBA" id="ARBA00022763"/>
    </source>
</evidence>
<dbReference type="PROSITE" id="PS00211">
    <property type="entry name" value="ABC_TRANSPORTER_1"/>
    <property type="match status" value="2"/>
</dbReference>
<comment type="caution">
    <text evidence="19">The sequence shown here is derived from an EMBL/GenBank/DDBJ whole genome shotgun (WGS) entry which is preliminary data.</text>
</comment>
<keyword evidence="2" id="KW-0963">Cytoplasm</keyword>
<dbReference type="GO" id="GO:0005737">
    <property type="term" value="C:cytoplasm"/>
    <property type="evidence" value="ECO:0007669"/>
    <property type="project" value="UniProtKB-SubCell"/>
</dbReference>
<dbReference type="FunFam" id="1.20.1580.10:FF:000003">
    <property type="entry name" value="UvrABC system protein A"/>
    <property type="match status" value="1"/>
</dbReference>
<dbReference type="EMBL" id="MHSK01000006">
    <property type="protein sequence ID" value="OHA42745.1"/>
    <property type="molecule type" value="Genomic_DNA"/>
</dbReference>
<dbReference type="PROSITE" id="PS50893">
    <property type="entry name" value="ABC_TRANSPORTER_2"/>
    <property type="match status" value="2"/>
</dbReference>
<gene>
    <name evidence="19" type="ORF">A3G52_02980</name>
</gene>
<dbReference type="Proteomes" id="UP000177269">
    <property type="component" value="Unassembled WGS sequence"/>
</dbReference>
<evidence type="ECO:0000256" key="3">
    <source>
        <dbReference type="ARBA" id="ARBA00022723"/>
    </source>
</evidence>
<keyword evidence="14" id="KW-0742">SOS response</keyword>
<evidence type="ECO:0000256" key="8">
    <source>
        <dbReference type="ARBA" id="ARBA00022771"/>
    </source>
</evidence>
<comment type="similarity">
    <text evidence="15">Belongs to the ABC transporter superfamily. UvrA family.</text>
</comment>
<protein>
    <recommendedName>
        <fullName evidence="16">UvrABC system protein A</fullName>
    </recommendedName>
    <alternativeName>
        <fullName evidence="17">Excinuclease ABC subunit A</fullName>
    </alternativeName>
</protein>
<evidence type="ECO:0000313" key="19">
    <source>
        <dbReference type="EMBL" id="OHA42745.1"/>
    </source>
</evidence>
<keyword evidence="10" id="KW-0067">ATP-binding</keyword>
<evidence type="ECO:0000256" key="2">
    <source>
        <dbReference type="ARBA" id="ARBA00022490"/>
    </source>
</evidence>
<evidence type="ECO:0000256" key="14">
    <source>
        <dbReference type="ARBA" id="ARBA00023236"/>
    </source>
</evidence>
<dbReference type="GO" id="GO:0009380">
    <property type="term" value="C:excinuclease repair complex"/>
    <property type="evidence" value="ECO:0007669"/>
    <property type="project" value="InterPro"/>
</dbReference>
<dbReference type="Gene3D" id="1.20.1580.10">
    <property type="entry name" value="ABC transporter ATPase like domain"/>
    <property type="match status" value="3"/>
</dbReference>
<evidence type="ECO:0000256" key="17">
    <source>
        <dbReference type="ARBA" id="ARBA00042156"/>
    </source>
</evidence>
<dbReference type="Gene3D" id="3.40.50.300">
    <property type="entry name" value="P-loop containing nucleotide triphosphate hydrolases"/>
    <property type="match status" value="3"/>
</dbReference>
<evidence type="ECO:0000256" key="5">
    <source>
        <dbReference type="ARBA" id="ARBA00022741"/>
    </source>
</evidence>
<dbReference type="GO" id="GO:0008270">
    <property type="term" value="F:zinc ion binding"/>
    <property type="evidence" value="ECO:0007669"/>
    <property type="project" value="UniProtKB-KW"/>
</dbReference>
<dbReference type="InterPro" id="IPR003439">
    <property type="entry name" value="ABC_transporter-like_ATP-bd"/>
</dbReference>
<dbReference type="GO" id="GO:0003677">
    <property type="term" value="F:DNA binding"/>
    <property type="evidence" value="ECO:0007669"/>
    <property type="project" value="UniProtKB-KW"/>
</dbReference>
<keyword evidence="13" id="KW-0234">DNA repair</keyword>
<dbReference type="InterPro" id="IPR004602">
    <property type="entry name" value="UvrA"/>
</dbReference>
<evidence type="ECO:0000256" key="7">
    <source>
        <dbReference type="ARBA" id="ARBA00022769"/>
    </source>
</evidence>
<keyword evidence="6" id="KW-0227">DNA damage</keyword>
<name>A0A1G2P325_9BACT</name>
<evidence type="ECO:0000256" key="9">
    <source>
        <dbReference type="ARBA" id="ARBA00022833"/>
    </source>
</evidence>
<evidence type="ECO:0000259" key="18">
    <source>
        <dbReference type="PROSITE" id="PS50893"/>
    </source>
</evidence>
<keyword evidence="8" id="KW-0863">Zinc-finger</keyword>
<organism evidence="19 20">
    <name type="scientific">Candidatus Taylorbacteria bacterium RIFCSPLOWO2_12_FULL_43_20</name>
    <dbReference type="NCBI Taxonomy" id="1802332"/>
    <lineage>
        <taxon>Bacteria</taxon>
        <taxon>Candidatus Tayloriibacteriota</taxon>
    </lineage>
</organism>
<evidence type="ECO:0000256" key="15">
    <source>
        <dbReference type="ARBA" id="ARBA00038000"/>
    </source>
</evidence>
<evidence type="ECO:0000256" key="10">
    <source>
        <dbReference type="ARBA" id="ARBA00022840"/>
    </source>
</evidence>
<accession>A0A1G2P325</accession>
<keyword evidence="5" id="KW-0547">Nucleotide-binding</keyword>
<sequence length="892" mass="99945">MKKEEKIKNSGVKSGEKIIVRGARTHNLKNITVEMPRNKMIVFTGLSGSGKSSLAFDTIFAEGQRRYVESLSAYARQFLNTMQKPDVDEIEGLSPAISIDQKSRSNNPRSTVATITEIYDYLRILFARVGHPHCLICGREIKRLSHEEIMDTIVRTVQHVTRTLPSEKVMSVPVKSEKIRIYAPVVVGRKGEYYQLLYDLLGKGYSEVKVDGSRKKLREQIILSKNKKHDIDVLVDEFFISEFETASDKRKNSEVKEDWRERLSEAIERALAETGGLLKLELPGHSDGSDAGKYDEHLISSKFMCPYDGFSYPEIEPRLFSFNSPYGACSECNGLGTRHFFGNEKCPRCHGARLRDEALGVVIQGKNIVETTNMSIADCRDFFGSLKISEKERNISKVIIKEIESRLTFMINVGIEYLSLDRRAHTLSGGESQRIRLASQLGSGLVGALYVLDEPTIGLHPKDNDRLIKTLLRLRDLGNTIIVVEHDEDTIFSSDYLVDIGPGAGVHGGKIVASGYLEDLLENNGSRKEKNKSSEKESLTLKYLRGEESVGVPTLRRTSEAGKIMIRNANIFNIKKMDVDIPLGKLVIITGVSGSGKSSFMYEIVYKNLQARLLRKYRSNEIFNCSSFSGTEYLGRAVLIDQAPIGRTPRSNPATYTGAFGHIRDLFASSEEARIRGWRANRFSFNIKGGRCEACQGNGEIAVEMHFLPTVYVPCDICGGKRFMKETLEVKYKKKNIYDVLKMTVEEALDFFEDIPAIYDRMKTLNDVGLGYLELGQSATTLSGGEAQRVKISSELYRPHVEKTIYLLDEPSIGLHYEDVKKLIEILHKLVDRGNTVLVIEHNIDIVKNADYIIDIGPDGGESGGKIVAKGLPEEVATKTSHTAEYLRRALK</sequence>
<evidence type="ECO:0000256" key="11">
    <source>
        <dbReference type="ARBA" id="ARBA00022881"/>
    </source>
</evidence>
<dbReference type="AlphaFoldDB" id="A0A1G2P325"/>
<evidence type="ECO:0000256" key="16">
    <source>
        <dbReference type="ARBA" id="ARBA00039316"/>
    </source>
</evidence>
<dbReference type="NCBIfam" id="TIGR00630">
    <property type="entry name" value="uvra"/>
    <property type="match status" value="1"/>
</dbReference>
<proteinExistence type="inferred from homology"/>
<dbReference type="GO" id="GO:0005524">
    <property type="term" value="F:ATP binding"/>
    <property type="evidence" value="ECO:0007669"/>
    <property type="project" value="UniProtKB-KW"/>
</dbReference>
<dbReference type="GO" id="GO:0004518">
    <property type="term" value="F:nuclease activity"/>
    <property type="evidence" value="ECO:0007669"/>
    <property type="project" value="UniProtKB-KW"/>
</dbReference>
<dbReference type="GO" id="GO:0006289">
    <property type="term" value="P:nucleotide-excision repair"/>
    <property type="evidence" value="ECO:0007669"/>
    <property type="project" value="InterPro"/>
</dbReference>
<dbReference type="SUPFAM" id="SSF52540">
    <property type="entry name" value="P-loop containing nucleoside triphosphate hydrolases"/>
    <property type="match status" value="2"/>
</dbReference>
<keyword evidence="7" id="KW-0228">DNA excision</keyword>
<dbReference type="GO" id="GO:0016887">
    <property type="term" value="F:ATP hydrolysis activity"/>
    <property type="evidence" value="ECO:0007669"/>
    <property type="project" value="InterPro"/>
</dbReference>
<comment type="subcellular location">
    <subcellularLocation>
        <location evidence="1">Cytoplasm</location>
    </subcellularLocation>
</comment>
<dbReference type="PANTHER" id="PTHR43152:SF3">
    <property type="entry name" value="UVRABC SYSTEM PROTEIN A"/>
    <property type="match status" value="1"/>
</dbReference>
<dbReference type="InterPro" id="IPR027417">
    <property type="entry name" value="P-loop_NTPase"/>
</dbReference>
<feature type="domain" description="ABC transporter" evidence="18">
    <location>
        <begin position="7"/>
        <end position="533"/>
    </location>
</feature>
<keyword evidence="12" id="KW-0238">DNA-binding</keyword>
<keyword evidence="9" id="KW-0862">Zinc</keyword>
<feature type="domain" description="ABC transporter" evidence="18">
    <location>
        <begin position="556"/>
        <end position="889"/>
    </location>
</feature>
<evidence type="ECO:0000256" key="4">
    <source>
        <dbReference type="ARBA" id="ARBA00022737"/>
    </source>
</evidence>
<evidence type="ECO:0000256" key="12">
    <source>
        <dbReference type="ARBA" id="ARBA00023125"/>
    </source>
</evidence>
<evidence type="ECO:0000256" key="13">
    <source>
        <dbReference type="ARBA" id="ARBA00023204"/>
    </source>
</evidence>